<dbReference type="STRING" id="157652.A0A371EW01"/>
<protein>
    <recommendedName>
        <fullName evidence="3">ABC-type xenobiotic transporter</fullName>
        <ecNumber evidence="3">7.6.2.2</ecNumber>
    </recommendedName>
</protein>
<feature type="transmembrane region" description="Helical" evidence="13">
    <location>
        <begin position="894"/>
        <end position="914"/>
    </location>
</feature>
<evidence type="ECO:0000256" key="6">
    <source>
        <dbReference type="ARBA" id="ARBA00022737"/>
    </source>
</evidence>
<feature type="transmembrane region" description="Helical" evidence="13">
    <location>
        <begin position="986"/>
        <end position="1006"/>
    </location>
</feature>
<dbReference type="CDD" id="cd03250">
    <property type="entry name" value="ABCC_MRP_domain1"/>
    <property type="match status" value="1"/>
</dbReference>
<dbReference type="OrthoDB" id="6500128at2759"/>
<evidence type="ECO:0000256" key="12">
    <source>
        <dbReference type="ARBA" id="ARBA00034018"/>
    </source>
</evidence>
<evidence type="ECO:0000256" key="7">
    <source>
        <dbReference type="ARBA" id="ARBA00022741"/>
    </source>
</evidence>
<comment type="catalytic activity">
    <reaction evidence="12">
        <text>ATP + H2O + xenobioticSide 1 = ADP + phosphate + xenobioticSide 2.</text>
        <dbReference type="EC" id="7.6.2.2"/>
    </reaction>
</comment>
<evidence type="ECO:0000256" key="2">
    <source>
        <dbReference type="ARBA" id="ARBA00009726"/>
    </source>
</evidence>
<evidence type="ECO:0000256" key="13">
    <source>
        <dbReference type="SAM" id="Phobius"/>
    </source>
</evidence>
<feature type="transmembrane region" description="Helical" evidence="13">
    <location>
        <begin position="753"/>
        <end position="774"/>
    </location>
</feature>
<dbReference type="GO" id="GO:0016020">
    <property type="term" value="C:membrane"/>
    <property type="evidence" value="ECO:0007669"/>
    <property type="project" value="UniProtKB-SubCell"/>
</dbReference>
<keyword evidence="4" id="KW-0813">Transport</keyword>
<dbReference type="AlphaFoldDB" id="A0A371EW01"/>
<dbReference type="InterPro" id="IPR017871">
    <property type="entry name" value="ABC_transporter-like_CS"/>
</dbReference>
<feature type="non-terminal residue" evidence="16">
    <location>
        <position position="1"/>
    </location>
</feature>
<evidence type="ECO:0000256" key="3">
    <source>
        <dbReference type="ARBA" id="ARBA00012191"/>
    </source>
</evidence>
<dbReference type="PANTHER" id="PTHR24223">
    <property type="entry name" value="ATP-BINDING CASSETTE SUB-FAMILY C"/>
    <property type="match status" value="1"/>
</dbReference>
<sequence length="1070" mass="121407">MLYERKSHVSGFASASLLSKAFWIWINPLLSKGYKSALKIDEIPTLSPEHRAERMSSIFESKWPNSNETWKHPVRVTLLRCFWKELAFTAFLAMIRLCVMFVGPVLIQSFVDFTSGKRSSEYEGYYLVLILFIAKFVEVLTTHHFNFQSQKLGMLVRCTLIPSLYRKGLKLSFSARQDHGMGTIVNYMAVDAQQLSDMMPQLHAVWMMPLQVAIGLVLLYNCLGISVVAAFLGLLAVFVYSVIGNRRNNNFQYNVMRNRDSRMKAVNEMLNYMRVIKFQAWEEHFNQRIMGFRNTEYGWLSKLMFSICGIIVVMWSTPMLVSTLTFGTAILLGVQLDAATVFTTTTIFKILQEPIRTFPQSMISLSQAMISLERLDRFMLSRELSNDSVVREEGRGGQTAVEIINGTFSWDDDNMLQDLKNINLQIKKGELTAIVGTVGSGKSSLLASILGEMHKVSGKVTIFYLWMFIVESDYDNYIFPSQVRVCGSVAYVAQTSWIQNGTIEENILFGLPMDRQRYNEAIQVCNLEKDLEMMDYGDQTEIGERGINLSGGQKQRIQLARAVYQDCDIYLLDDVFSAVDAHTGSEIFKVVILKMNDSYSALCSNIILLIHMLLNVIRHVLECVRGALKGKTTILVTHQVDFLHNVDLILVMRDGKIVQSGKYDDILDSGMDFKALVVAHETSMELVEQGVVMPGENLNKPMKSSGAASIYKGTNSLDQAVSSKKSSKLITEEERASGKVSLHIYKLYCTEAFGWWGITVVLVLSLLWQASLMASDYWLAYETSEERAKMFNPSLFMSIYVIITVVSVILVVVRCYFFTLLGLRTAQILFTQILRSILHAPMSFFDTTPSGRILSRASTDQTNVDVLLPLFTGVVIVMYITVLSIFIITCQNSWPTVLLIIPLIWLNIWYRGYFLASSRELTRLDSITKAPVIHYFSESIAGVMTIRSFRKQKIFCEENLKRVNGNLRMDFHNFSSNEWLGLRIELFGSLVCCISAMFMIILPSSIIKPENVGLSLSYGLSLNAVLFWAVYMSCFIENKMVSVERIKQFTNIPSEPAWNIKDHLPPSNWP</sequence>
<feature type="domain" description="ABC transmembrane type-1" evidence="15">
    <location>
        <begin position="87"/>
        <end position="367"/>
    </location>
</feature>
<dbReference type="Pfam" id="PF00005">
    <property type="entry name" value="ABC_tran"/>
    <property type="match status" value="1"/>
</dbReference>
<evidence type="ECO:0000256" key="5">
    <source>
        <dbReference type="ARBA" id="ARBA00022692"/>
    </source>
</evidence>
<dbReference type="SUPFAM" id="SSF90123">
    <property type="entry name" value="ABC transporter transmembrane region"/>
    <property type="match status" value="2"/>
</dbReference>
<keyword evidence="7" id="KW-0547">Nucleotide-binding</keyword>
<feature type="transmembrane region" description="Helical" evidence="13">
    <location>
        <begin position="297"/>
        <end position="317"/>
    </location>
</feature>
<dbReference type="Gene3D" id="1.20.1560.10">
    <property type="entry name" value="ABC transporter type 1, transmembrane domain"/>
    <property type="match status" value="2"/>
</dbReference>
<feature type="transmembrane region" description="Helical" evidence="13">
    <location>
        <begin position="329"/>
        <end position="351"/>
    </location>
</feature>
<dbReference type="InterPro" id="IPR036640">
    <property type="entry name" value="ABC1_TM_sf"/>
</dbReference>
<dbReference type="InterPro" id="IPR011527">
    <property type="entry name" value="ABC1_TM_dom"/>
</dbReference>
<dbReference type="Proteomes" id="UP000257109">
    <property type="component" value="Unassembled WGS sequence"/>
</dbReference>
<keyword evidence="5 13" id="KW-0812">Transmembrane</keyword>
<keyword evidence="10 13" id="KW-1133">Transmembrane helix</keyword>
<dbReference type="FunFam" id="1.20.1560.10:FF:000002">
    <property type="entry name" value="ABC transporter C family member 5"/>
    <property type="match status" value="1"/>
</dbReference>
<feature type="transmembrane region" description="Helical" evidence="13">
    <location>
        <begin position="127"/>
        <end position="147"/>
    </location>
</feature>
<keyword evidence="8" id="KW-0067">ATP-binding</keyword>
<comment type="similarity">
    <text evidence="2">Belongs to the ABC transporter superfamily. ABCC family. Conjugate transporter (TC 3.A.1.208) subfamily.</text>
</comment>
<feature type="domain" description="ABC transporter" evidence="14">
    <location>
        <begin position="401"/>
        <end position="679"/>
    </location>
</feature>
<evidence type="ECO:0000256" key="11">
    <source>
        <dbReference type="ARBA" id="ARBA00023136"/>
    </source>
</evidence>
<accession>A0A371EW01</accession>
<feature type="transmembrane region" description="Helical" evidence="13">
    <location>
        <begin position="866"/>
        <end position="888"/>
    </location>
</feature>
<keyword evidence="6" id="KW-0677">Repeat</keyword>
<keyword evidence="11 13" id="KW-0472">Membrane</keyword>
<dbReference type="InterPro" id="IPR003593">
    <property type="entry name" value="AAA+_ATPase"/>
</dbReference>
<dbReference type="GO" id="GO:0016887">
    <property type="term" value="F:ATP hydrolysis activity"/>
    <property type="evidence" value="ECO:0007669"/>
    <property type="project" value="InterPro"/>
</dbReference>
<keyword evidence="17" id="KW-1185">Reference proteome</keyword>
<dbReference type="PROSITE" id="PS50893">
    <property type="entry name" value="ABC_TRANSPORTER_2"/>
    <property type="match status" value="1"/>
</dbReference>
<dbReference type="EMBL" id="QJKJ01011795">
    <property type="protein sequence ID" value="RDX70212.1"/>
    <property type="molecule type" value="Genomic_DNA"/>
</dbReference>
<feature type="transmembrane region" description="Helical" evidence="13">
    <location>
        <begin position="202"/>
        <end position="219"/>
    </location>
</feature>
<dbReference type="FunFam" id="1.20.1560.10:FF:000003">
    <property type="entry name" value="ABC transporter C family member 10"/>
    <property type="match status" value="1"/>
</dbReference>
<feature type="transmembrane region" description="Helical" evidence="13">
    <location>
        <begin position="86"/>
        <end position="107"/>
    </location>
</feature>
<dbReference type="PROSITE" id="PS00211">
    <property type="entry name" value="ABC_TRANSPORTER_1"/>
    <property type="match status" value="1"/>
</dbReference>
<reference evidence="16" key="1">
    <citation type="submission" date="2018-05" db="EMBL/GenBank/DDBJ databases">
        <title>Draft genome of Mucuna pruriens seed.</title>
        <authorList>
            <person name="Nnadi N.E."/>
            <person name="Vos R."/>
            <person name="Hasami M.H."/>
            <person name="Devisetty U.K."/>
            <person name="Aguiy J.C."/>
        </authorList>
    </citation>
    <scope>NUCLEOTIDE SEQUENCE [LARGE SCALE GENOMIC DNA]</scope>
    <source>
        <strain evidence="16">JCA_2017</strain>
    </source>
</reference>
<evidence type="ECO:0000256" key="4">
    <source>
        <dbReference type="ARBA" id="ARBA00022448"/>
    </source>
</evidence>
<comment type="subcellular location">
    <subcellularLocation>
        <location evidence="1">Membrane</location>
        <topology evidence="1">Multi-pass membrane protein</topology>
    </subcellularLocation>
</comment>
<dbReference type="InterPro" id="IPR050173">
    <property type="entry name" value="ABC_transporter_C-like"/>
</dbReference>
<dbReference type="PANTHER" id="PTHR24223:SF362">
    <property type="entry name" value="ABC TRANSPORTER C FAMILY MEMBER 4"/>
    <property type="match status" value="1"/>
</dbReference>
<evidence type="ECO:0000313" key="16">
    <source>
        <dbReference type="EMBL" id="RDX70212.1"/>
    </source>
</evidence>
<evidence type="ECO:0000256" key="9">
    <source>
        <dbReference type="ARBA" id="ARBA00022967"/>
    </source>
</evidence>
<feature type="transmembrane region" description="Helical" evidence="13">
    <location>
        <begin position="225"/>
        <end position="243"/>
    </location>
</feature>
<keyword evidence="9" id="KW-1278">Translocase</keyword>
<dbReference type="InterPro" id="IPR003439">
    <property type="entry name" value="ABC_transporter-like_ATP-bd"/>
</dbReference>
<evidence type="ECO:0000256" key="10">
    <source>
        <dbReference type="ARBA" id="ARBA00022989"/>
    </source>
</evidence>
<evidence type="ECO:0000256" key="8">
    <source>
        <dbReference type="ARBA" id="ARBA00022840"/>
    </source>
</evidence>
<dbReference type="Gene3D" id="3.40.50.300">
    <property type="entry name" value="P-loop containing nucleotide triphosphate hydrolases"/>
    <property type="match status" value="1"/>
</dbReference>
<comment type="caution">
    <text evidence="16">The sequence shown here is derived from an EMBL/GenBank/DDBJ whole genome shotgun (WGS) entry which is preliminary data.</text>
</comment>
<dbReference type="GO" id="GO:0008559">
    <property type="term" value="F:ABC-type xenobiotic transporter activity"/>
    <property type="evidence" value="ECO:0007669"/>
    <property type="project" value="UniProtKB-EC"/>
</dbReference>
<evidence type="ECO:0000259" key="14">
    <source>
        <dbReference type="PROSITE" id="PS50893"/>
    </source>
</evidence>
<evidence type="ECO:0000256" key="1">
    <source>
        <dbReference type="ARBA" id="ARBA00004141"/>
    </source>
</evidence>
<organism evidence="16 17">
    <name type="scientific">Mucuna pruriens</name>
    <name type="common">Velvet bean</name>
    <name type="synonym">Dolichos pruriens</name>
    <dbReference type="NCBI Taxonomy" id="157652"/>
    <lineage>
        <taxon>Eukaryota</taxon>
        <taxon>Viridiplantae</taxon>
        <taxon>Streptophyta</taxon>
        <taxon>Embryophyta</taxon>
        <taxon>Tracheophyta</taxon>
        <taxon>Spermatophyta</taxon>
        <taxon>Magnoliopsida</taxon>
        <taxon>eudicotyledons</taxon>
        <taxon>Gunneridae</taxon>
        <taxon>Pentapetalae</taxon>
        <taxon>rosids</taxon>
        <taxon>fabids</taxon>
        <taxon>Fabales</taxon>
        <taxon>Fabaceae</taxon>
        <taxon>Papilionoideae</taxon>
        <taxon>50 kb inversion clade</taxon>
        <taxon>NPAAA clade</taxon>
        <taxon>indigoferoid/millettioid clade</taxon>
        <taxon>Phaseoleae</taxon>
        <taxon>Mucuna</taxon>
    </lineage>
</organism>
<dbReference type="SUPFAM" id="SSF52540">
    <property type="entry name" value="P-loop containing nucleoside triphosphate hydrolases"/>
    <property type="match status" value="2"/>
</dbReference>
<dbReference type="InterPro" id="IPR044746">
    <property type="entry name" value="ABCC_6TM_D1"/>
</dbReference>
<dbReference type="GO" id="GO:0005524">
    <property type="term" value="F:ATP binding"/>
    <property type="evidence" value="ECO:0007669"/>
    <property type="project" value="UniProtKB-KW"/>
</dbReference>
<feature type="transmembrane region" description="Helical" evidence="13">
    <location>
        <begin position="795"/>
        <end position="819"/>
    </location>
</feature>
<gene>
    <name evidence="16" type="primary">ABCC4</name>
    <name evidence="16" type="ORF">CR513_50569</name>
</gene>
<feature type="non-terminal residue" evidence="16">
    <location>
        <position position="1070"/>
    </location>
</feature>
<name>A0A371EW01_MUCPR</name>
<dbReference type="PROSITE" id="PS50929">
    <property type="entry name" value="ABC_TM1F"/>
    <property type="match status" value="2"/>
</dbReference>
<dbReference type="EC" id="7.6.2.2" evidence="3"/>
<feature type="domain" description="ABC transmembrane type-1" evidence="15">
    <location>
        <begin position="760"/>
        <end position="1038"/>
    </location>
</feature>
<evidence type="ECO:0000259" key="15">
    <source>
        <dbReference type="PROSITE" id="PS50929"/>
    </source>
</evidence>
<dbReference type="Pfam" id="PF00664">
    <property type="entry name" value="ABC_membrane"/>
    <property type="match status" value="2"/>
</dbReference>
<dbReference type="CDD" id="cd18580">
    <property type="entry name" value="ABC_6TM_ABCC_D2"/>
    <property type="match status" value="1"/>
</dbReference>
<feature type="transmembrane region" description="Helical" evidence="13">
    <location>
        <begin position="1018"/>
        <end position="1036"/>
    </location>
</feature>
<dbReference type="InterPro" id="IPR044726">
    <property type="entry name" value="ABCC_6TM_D2"/>
</dbReference>
<dbReference type="CDD" id="cd18579">
    <property type="entry name" value="ABC_6TM_ABCC_D1"/>
    <property type="match status" value="1"/>
</dbReference>
<proteinExistence type="inferred from homology"/>
<dbReference type="InterPro" id="IPR027417">
    <property type="entry name" value="P-loop_NTPase"/>
</dbReference>
<dbReference type="SMART" id="SM00382">
    <property type="entry name" value="AAA"/>
    <property type="match status" value="1"/>
</dbReference>
<evidence type="ECO:0000313" key="17">
    <source>
        <dbReference type="Proteomes" id="UP000257109"/>
    </source>
</evidence>